<proteinExistence type="predicted"/>
<protein>
    <recommendedName>
        <fullName evidence="3">YD repeat-containing protein</fullName>
    </recommendedName>
</protein>
<keyword evidence="2" id="KW-1185">Reference proteome</keyword>
<dbReference type="RefSeq" id="WP_131551745.1">
    <property type="nucleotide sequence ID" value="NZ_SJSK01000001.1"/>
</dbReference>
<dbReference type="OrthoDB" id="797313at2"/>
<gene>
    <name evidence="1" type="ORF">EZ428_03660</name>
</gene>
<name>A0A4R0N227_9SPHI</name>
<organism evidence="1 2">
    <name type="scientific">Pedobacter frigiditerrae</name>
    <dbReference type="NCBI Taxonomy" id="2530452"/>
    <lineage>
        <taxon>Bacteria</taxon>
        <taxon>Pseudomonadati</taxon>
        <taxon>Bacteroidota</taxon>
        <taxon>Sphingobacteriia</taxon>
        <taxon>Sphingobacteriales</taxon>
        <taxon>Sphingobacteriaceae</taxon>
        <taxon>Pedobacter</taxon>
    </lineage>
</organism>
<evidence type="ECO:0000313" key="1">
    <source>
        <dbReference type="EMBL" id="TCC93879.1"/>
    </source>
</evidence>
<reference evidence="1 2" key="1">
    <citation type="submission" date="2019-02" db="EMBL/GenBank/DDBJ databases">
        <title>Pedobacter sp. RP-1-13 sp. nov., isolated from Arctic soil.</title>
        <authorList>
            <person name="Dahal R.H."/>
        </authorList>
    </citation>
    <scope>NUCLEOTIDE SEQUENCE [LARGE SCALE GENOMIC DNA]</scope>
    <source>
        <strain evidence="1 2">RP-1-13</strain>
    </source>
</reference>
<dbReference type="EMBL" id="SJSK01000001">
    <property type="protein sequence ID" value="TCC93879.1"/>
    <property type="molecule type" value="Genomic_DNA"/>
</dbReference>
<sequence>MKISVILLQPINILKKNNAVEWILKEPRDKNRLYFNKDTKNKQDKDLVQYRATIFNGDTIIRTNTNFFYSSTGLLIKKSKSGSMGGNQLGTSAIVYEYKANDMVLAKSYYDVSNAGSYLAIAYAYDIDHLPIEKRAYFVRNGKADTPALYSHYLYDKGLLKIEKYEDFNDKAKKIETKIDYFYNSKQQLIRRHSSRDTLFTDEVYEYNNDQLKKHTIHTNTKIGLNKAAVVYPSPAKVPFTLEFIYEHDAFGNVITIKELLNNQIYIEKTKKLTYY</sequence>
<accession>A0A4R0N227</accession>
<dbReference type="Proteomes" id="UP000292884">
    <property type="component" value="Unassembled WGS sequence"/>
</dbReference>
<evidence type="ECO:0000313" key="2">
    <source>
        <dbReference type="Proteomes" id="UP000292884"/>
    </source>
</evidence>
<evidence type="ECO:0008006" key="3">
    <source>
        <dbReference type="Google" id="ProtNLM"/>
    </source>
</evidence>
<dbReference type="AlphaFoldDB" id="A0A4R0N227"/>
<comment type="caution">
    <text evidence="1">The sequence shown here is derived from an EMBL/GenBank/DDBJ whole genome shotgun (WGS) entry which is preliminary data.</text>
</comment>